<gene>
    <name evidence="3" type="ORF">J2S05_001132</name>
</gene>
<dbReference type="Proteomes" id="UP001225034">
    <property type="component" value="Unassembled WGS sequence"/>
</dbReference>
<dbReference type="InterPro" id="IPR003488">
    <property type="entry name" value="DprA"/>
</dbReference>
<dbReference type="PANTHER" id="PTHR43022">
    <property type="entry name" value="PROTEIN SMF"/>
    <property type="match status" value="1"/>
</dbReference>
<sequence length="256" mass="28479">MNLKQLSAFLPSTFKKPQDFYFDLHVQTPADISNSFYQQSIRPVTFFDPDYPLVLKQIYDPPWVLYTRGDTSLLQSSTNLAVVGTRDPTRLGERSIHALLPPLINEGTIIVSGLAKGIDRLAHIEAIKQKGKTIAVIGSGFDFVYPKVNLSLYEHLVTNHLVITEYPPFVPPQKWHFPARNRIISGLSRGVLVVEAAEKSGSLITADQALEQGRDVFAVPGPIFSSVSRGTNHLIQQGAKLVRDANDIKEEWGMDI</sequence>
<reference evidence="3 4" key="1">
    <citation type="submission" date="2023-07" db="EMBL/GenBank/DDBJ databases">
        <title>Genomic Encyclopedia of Type Strains, Phase IV (KMG-IV): sequencing the most valuable type-strain genomes for metagenomic binning, comparative biology and taxonomic classification.</title>
        <authorList>
            <person name="Goeker M."/>
        </authorList>
    </citation>
    <scope>NUCLEOTIDE SEQUENCE [LARGE SCALE GENOMIC DNA]</scope>
    <source>
        <strain evidence="3 4">DSM 19154</strain>
    </source>
</reference>
<evidence type="ECO:0000313" key="3">
    <source>
        <dbReference type="EMBL" id="MDQ0206358.1"/>
    </source>
</evidence>
<dbReference type="SUPFAM" id="SSF102405">
    <property type="entry name" value="MCP/YpsA-like"/>
    <property type="match status" value="1"/>
</dbReference>
<comment type="caution">
    <text evidence="3">The sequence shown here is derived from an EMBL/GenBank/DDBJ whole genome shotgun (WGS) entry which is preliminary data.</text>
</comment>
<dbReference type="EMBL" id="JAUSUA010000001">
    <property type="protein sequence ID" value="MDQ0206358.1"/>
    <property type="molecule type" value="Genomic_DNA"/>
</dbReference>
<feature type="domain" description="Smf/DprA SLOG" evidence="2">
    <location>
        <begin position="44"/>
        <end position="252"/>
    </location>
</feature>
<organism evidence="3 4">
    <name type="scientific">Alkalicoccobacillus murimartini</name>
    <dbReference type="NCBI Taxonomy" id="171685"/>
    <lineage>
        <taxon>Bacteria</taxon>
        <taxon>Bacillati</taxon>
        <taxon>Bacillota</taxon>
        <taxon>Bacilli</taxon>
        <taxon>Bacillales</taxon>
        <taxon>Bacillaceae</taxon>
        <taxon>Alkalicoccobacillus</taxon>
    </lineage>
</organism>
<name>A0ABT9YET6_9BACI</name>
<dbReference type="NCBIfam" id="TIGR00732">
    <property type="entry name" value="dprA"/>
    <property type="match status" value="1"/>
</dbReference>
<comment type="similarity">
    <text evidence="1">Belongs to the DprA/Smf family.</text>
</comment>
<dbReference type="Gene3D" id="3.40.50.450">
    <property type="match status" value="1"/>
</dbReference>
<evidence type="ECO:0000313" key="4">
    <source>
        <dbReference type="Proteomes" id="UP001225034"/>
    </source>
</evidence>
<dbReference type="PANTHER" id="PTHR43022:SF1">
    <property type="entry name" value="PROTEIN SMF"/>
    <property type="match status" value="1"/>
</dbReference>
<dbReference type="InterPro" id="IPR057666">
    <property type="entry name" value="DrpA_SLOG"/>
</dbReference>
<keyword evidence="4" id="KW-1185">Reference proteome</keyword>
<evidence type="ECO:0000259" key="2">
    <source>
        <dbReference type="Pfam" id="PF02481"/>
    </source>
</evidence>
<proteinExistence type="inferred from homology"/>
<protein>
    <submittedName>
        <fullName evidence="3">DNA processing protein</fullName>
    </submittedName>
</protein>
<dbReference type="Pfam" id="PF02481">
    <property type="entry name" value="DNA_processg_A"/>
    <property type="match status" value="1"/>
</dbReference>
<evidence type="ECO:0000256" key="1">
    <source>
        <dbReference type="ARBA" id="ARBA00006525"/>
    </source>
</evidence>
<accession>A0ABT9YET6</accession>